<proteinExistence type="predicted"/>
<protein>
    <submittedName>
        <fullName evidence="3">STAS domain-containing protein</fullName>
    </submittedName>
</protein>
<evidence type="ECO:0000313" key="4">
    <source>
        <dbReference type="Proteomes" id="UP001596380"/>
    </source>
</evidence>
<accession>A0ABW2CD53</accession>
<evidence type="ECO:0000259" key="2">
    <source>
        <dbReference type="PROSITE" id="PS50801"/>
    </source>
</evidence>
<dbReference type="PROSITE" id="PS50801">
    <property type="entry name" value="STAS"/>
    <property type="match status" value="1"/>
</dbReference>
<dbReference type="EMBL" id="JBHSXS010000003">
    <property type="protein sequence ID" value="MFC6879589.1"/>
    <property type="molecule type" value="Genomic_DNA"/>
</dbReference>
<feature type="domain" description="STAS" evidence="2">
    <location>
        <begin position="25"/>
        <end position="135"/>
    </location>
</feature>
<dbReference type="PANTHER" id="PTHR33495">
    <property type="entry name" value="ANTI-SIGMA FACTOR ANTAGONIST TM_1081-RELATED-RELATED"/>
    <property type="match status" value="1"/>
</dbReference>
<evidence type="ECO:0000256" key="1">
    <source>
        <dbReference type="SAM" id="MobiDB-lite"/>
    </source>
</evidence>
<dbReference type="Gene3D" id="3.30.750.24">
    <property type="entry name" value="STAS domain"/>
    <property type="match status" value="1"/>
</dbReference>
<comment type="caution">
    <text evidence="3">The sequence shown here is derived from an EMBL/GenBank/DDBJ whole genome shotgun (WGS) entry which is preliminary data.</text>
</comment>
<evidence type="ECO:0000313" key="3">
    <source>
        <dbReference type="EMBL" id="MFC6879589.1"/>
    </source>
</evidence>
<dbReference type="InterPro" id="IPR036513">
    <property type="entry name" value="STAS_dom_sf"/>
</dbReference>
<dbReference type="Pfam" id="PF01740">
    <property type="entry name" value="STAS"/>
    <property type="match status" value="1"/>
</dbReference>
<dbReference type="CDD" id="cd07043">
    <property type="entry name" value="STAS_anti-anti-sigma_factors"/>
    <property type="match status" value="1"/>
</dbReference>
<reference evidence="4" key="1">
    <citation type="journal article" date="2019" name="Int. J. Syst. Evol. Microbiol.">
        <title>The Global Catalogue of Microorganisms (GCM) 10K type strain sequencing project: providing services to taxonomists for standard genome sequencing and annotation.</title>
        <authorList>
            <consortium name="The Broad Institute Genomics Platform"/>
            <consortium name="The Broad Institute Genome Sequencing Center for Infectious Disease"/>
            <person name="Wu L."/>
            <person name="Ma J."/>
        </authorList>
    </citation>
    <scope>NUCLEOTIDE SEQUENCE [LARGE SCALE GENOMIC DNA]</scope>
    <source>
        <strain evidence="4">JCM 3369</strain>
    </source>
</reference>
<name>A0ABW2CD53_9ACTN</name>
<keyword evidence="4" id="KW-1185">Reference proteome</keyword>
<dbReference type="RefSeq" id="WP_160821564.1">
    <property type="nucleotide sequence ID" value="NZ_JBHSXE010000001.1"/>
</dbReference>
<dbReference type="InterPro" id="IPR002645">
    <property type="entry name" value="STAS_dom"/>
</dbReference>
<sequence>MTTFTAHTPAAAPAASGIVPGPEEVRMPAHRRPGHTIVGLSGVLDGAAAPALREHLIGALRRSGRLLILDLSEVASADAAGLAVLIGIRRRAAGLGITLRLAAPVPQVAERLRAMGLDRALTVRPATGDRAGIAA</sequence>
<dbReference type="Proteomes" id="UP001596380">
    <property type="component" value="Unassembled WGS sequence"/>
</dbReference>
<organism evidence="3 4">
    <name type="scientific">Actinomadura yumaensis</name>
    <dbReference type="NCBI Taxonomy" id="111807"/>
    <lineage>
        <taxon>Bacteria</taxon>
        <taxon>Bacillati</taxon>
        <taxon>Actinomycetota</taxon>
        <taxon>Actinomycetes</taxon>
        <taxon>Streptosporangiales</taxon>
        <taxon>Thermomonosporaceae</taxon>
        <taxon>Actinomadura</taxon>
    </lineage>
</organism>
<dbReference type="SUPFAM" id="SSF52091">
    <property type="entry name" value="SpoIIaa-like"/>
    <property type="match status" value="1"/>
</dbReference>
<dbReference type="PANTHER" id="PTHR33495:SF2">
    <property type="entry name" value="ANTI-SIGMA FACTOR ANTAGONIST TM_1081-RELATED"/>
    <property type="match status" value="1"/>
</dbReference>
<feature type="compositionally biased region" description="Low complexity" evidence="1">
    <location>
        <begin position="1"/>
        <end position="15"/>
    </location>
</feature>
<gene>
    <name evidence="3" type="ORF">ACFQKB_07390</name>
</gene>
<feature type="region of interest" description="Disordered" evidence="1">
    <location>
        <begin position="1"/>
        <end position="22"/>
    </location>
</feature>